<evidence type="ECO:0000313" key="2">
    <source>
        <dbReference type="Proteomes" id="UP001596391"/>
    </source>
</evidence>
<sequence length="184" mass="19447">MITASALTAHFAEQGIQRTGPDATYVVLDDHGVVVCLTEADLDSWFASLTPELKASLYELANDGPSDDAKNVLEALTLRNGVNAYLDAVDSVERKYNSLVAAPIDVRVGHAHAALGFDPRAAAVDTAHLPPVESLDVPRLDLRLAKRANYAEEGLGDSAALGVGELGHGAMLQTPPVELLEARP</sequence>
<protein>
    <submittedName>
        <fullName evidence="1">Uncharacterized protein</fullName>
    </submittedName>
</protein>
<dbReference type="Proteomes" id="UP001596391">
    <property type="component" value="Unassembled WGS sequence"/>
</dbReference>
<name>A0ABW1Z9A7_9BACT</name>
<dbReference type="RefSeq" id="WP_263371847.1">
    <property type="nucleotide sequence ID" value="NZ_JAGSYD010000003.1"/>
</dbReference>
<comment type="caution">
    <text evidence="1">The sequence shown here is derived from an EMBL/GenBank/DDBJ whole genome shotgun (WGS) entry which is preliminary data.</text>
</comment>
<reference evidence="2" key="1">
    <citation type="journal article" date="2019" name="Int. J. Syst. Evol. Microbiol.">
        <title>The Global Catalogue of Microorganisms (GCM) 10K type strain sequencing project: providing services to taxonomists for standard genome sequencing and annotation.</title>
        <authorList>
            <consortium name="The Broad Institute Genomics Platform"/>
            <consortium name="The Broad Institute Genome Sequencing Center for Infectious Disease"/>
            <person name="Wu L."/>
            <person name="Ma J."/>
        </authorList>
    </citation>
    <scope>NUCLEOTIDE SEQUENCE [LARGE SCALE GENOMIC DNA]</scope>
    <source>
        <strain evidence="2">CGMCC 1.16026</strain>
    </source>
</reference>
<organism evidence="1 2">
    <name type="scientific">Granulicella cerasi</name>
    <dbReference type="NCBI Taxonomy" id="741063"/>
    <lineage>
        <taxon>Bacteria</taxon>
        <taxon>Pseudomonadati</taxon>
        <taxon>Acidobacteriota</taxon>
        <taxon>Terriglobia</taxon>
        <taxon>Terriglobales</taxon>
        <taxon>Acidobacteriaceae</taxon>
        <taxon>Granulicella</taxon>
    </lineage>
</organism>
<evidence type="ECO:0000313" key="1">
    <source>
        <dbReference type="EMBL" id="MFC6645478.1"/>
    </source>
</evidence>
<accession>A0ABW1Z9A7</accession>
<proteinExistence type="predicted"/>
<keyword evidence="2" id="KW-1185">Reference proteome</keyword>
<gene>
    <name evidence="1" type="ORF">ACFQBQ_07735</name>
</gene>
<dbReference type="EMBL" id="JBHSWI010000001">
    <property type="protein sequence ID" value="MFC6645478.1"/>
    <property type="molecule type" value="Genomic_DNA"/>
</dbReference>